<comment type="catalytic activity">
    <reaction evidence="15">
        <text>[GlcNAc-(1-&gt;4)-Mur2Ac(oyl-L-Ala-gamma-D-Glu-L-Lys-D-Ala-D-Ala)](n)-di-trans,octa-cis-undecaprenyl diphosphate + beta-D-GlcNAc-(1-&gt;4)-Mur2Ac(oyl-L-Ala-gamma-D-Glu-L-Lys-D-Ala-D-Ala)-di-trans,octa-cis-undecaprenyl diphosphate = [GlcNAc-(1-&gt;4)-Mur2Ac(oyl-L-Ala-gamma-D-Glu-L-Lys-D-Ala-D-Ala)](n+1)-di-trans,octa-cis-undecaprenyl diphosphate + di-trans,octa-cis-undecaprenyl diphosphate + H(+)</text>
        <dbReference type="Rhea" id="RHEA:23708"/>
        <dbReference type="Rhea" id="RHEA-COMP:9602"/>
        <dbReference type="Rhea" id="RHEA-COMP:9603"/>
        <dbReference type="ChEBI" id="CHEBI:15378"/>
        <dbReference type="ChEBI" id="CHEBI:58405"/>
        <dbReference type="ChEBI" id="CHEBI:60033"/>
        <dbReference type="ChEBI" id="CHEBI:78435"/>
        <dbReference type="EC" id="2.4.99.28"/>
    </reaction>
</comment>
<evidence type="ECO:0000256" key="4">
    <source>
        <dbReference type="ARBA" id="ARBA00022692"/>
    </source>
</evidence>
<evidence type="ECO:0000256" key="13">
    <source>
        <dbReference type="ARBA" id="ARBA00041418"/>
    </source>
</evidence>
<evidence type="ECO:0000256" key="12">
    <source>
        <dbReference type="ARBA" id="ARBA00041185"/>
    </source>
</evidence>
<feature type="region of interest" description="Disordered" evidence="17">
    <location>
        <begin position="429"/>
        <end position="550"/>
    </location>
</feature>
<keyword evidence="4 18" id="KW-0812">Transmembrane</keyword>
<dbReference type="RefSeq" id="WP_117679298.1">
    <property type="nucleotide sequence ID" value="NZ_JAQCWE010000003.1"/>
</dbReference>
<dbReference type="Proteomes" id="UP000260943">
    <property type="component" value="Unassembled WGS sequence"/>
</dbReference>
<feature type="region of interest" description="Disordered" evidence="17">
    <location>
        <begin position="1"/>
        <end position="33"/>
    </location>
</feature>
<dbReference type="GO" id="GO:0015648">
    <property type="term" value="F:lipid-linked peptidoglycan transporter activity"/>
    <property type="evidence" value="ECO:0007669"/>
    <property type="project" value="TreeGrafter"/>
</dbReference>
<feature type="compositionally biased region" description="Basic and acidic residues" evidence="17">
    <location>
        <begin position="1"/>
        <end position="26"/>
    </location>
</feature>
<evidence type="ECO:0000313" key="20">
    <source>
        <dbReference type="Proteomes" id="UP000260943"/>
    </source>
</evidence>
<evidence type="ECO:0000256" key="10">
    <source>
        <dbReference type="ARBA" id="ARBA00033270"/>
    </source>
</evidence>
<name>A0A3E4QUX5_9ACTN</name>
<feature type="transmembrane region" description="Helical" evidence="18">
    <location>
        <begin position="390"/>
        <end position="409"/>
    </location>
</feature>
<keyword evidence="3" id="KW-0808">Transferase</keyword>
<feature type="transmembrane region" description="Helical" evidence="18">
    <location>
        <begin position="58"/>
        <end position="78"/>
    </location>
</feature>
<dbReference type="GO" id="GO:0008955">
    <property type="term" value="F:peptidoglycan glycosyltransferase activity"/>
    <property type="evidence" value="ECO:0007669"/>
    <property type="project" value="UniProtKB-EC"/>
</dbReference>
<feature type="transmembrane region" description="Helical" evidence="18">
    <location>
        <begin position="277"/>
        <end position="295"/>
    </location>
</feature>
<dbReference type="AlphaFoldDB" id="A0A3E4QUX5"/>
<evidence type="ECO:0000256" key="5">
    <source>
        <dbReference type="ARBA" id="ARBA00022960"/>
    </source>
</evidence>
<keyword evidence="19" id="KW-0132">Cell division</keyword>
<feature type="compositionally biased region" description="Basic and acidic residues" evidence="17">
    <location>
        <begin position="508"/>
        <end position="534"/>
    </location>
</feature>
<evidence type="ECO:0000256" key="6">
    <source>
        <dbReference type="ARBA" id="ARBA00022984"/>
    </source>
</evidence>
<evidence type="ECO:0000256" key="2">
    <source>
        <dbReference type="ARBA" id="ARBA00022676"/>
    </source>
</evidence>
<evidence type="ECO:0000256" key="17">
    <source>
        <dbReference type="SAM" id="MobiDB-lite"/>
    </source>
</evidence>
<feature type="transmembrane region" description="Helical" evidence="18">
    <location>
        <begin position="98"/>
        <end position="117"/>
    </location>
</feature>
<feature type="transmembrane region" description="Helical" evidence="18">
    <location>
        <begin position="215"/>
        <end position="232"/>
    </location>
</feature>
<dbReference type="PANTHER" id="PTHR30474:SF2">
    <property type="entry name" value="PEPTIDOGLYCAN GLYCOSYLTRANSFERASE FTSW-RELATED"/>
    <property type="match status" value="1"/>
</dbReference>
<dbReference type="EMBL" id="QSRJ01000004">
    <property type="protein sequence ID" value="RGL10653.1"/>
    <property type="molecule type" value="Genomic_DNA"/>
</dbReference>
<keyword evidence="5" id="KW-0133">Cell shape</keyword>
<sequence>MARDTRSNQDARMDARAGEGVRGRAERPRRRRATEFEHSGMGERLIAGVPARIMAPRLVFIVCLAALCSFGLLMVYSASSVEALQETGSSTYFLFRQSAFMAFGSLIIFAMCKLPFLSLDSYKFRWSTAFWFFVVVSLAATFVIGAAAGGASRWLDFFGFNFQPSEFAKPVIIIFAAKLAEDYYWNHAVDSRSLLVSLAFAVGIPVLLVFMQPDLGSSVIILTTVLFIFVLAGMPVKLTLGIVGIAAAAGFAAIAAKPYRLARLMVALDPWKDAYGDGYQATLAIMAFASGGLFGRGIGGSTMKYNYLPEAHNDYILAIIGEELGLVGTLLFFAVYIVLVVAGFKIGSRSKDRYGQLIAYGCSSMLAVQFFVNVMGILSLTPMTGKPIPFISYGGSSIVSAMILAGLILRVSIESNQTTIHDVRRQSLSVVDRDRGGRATSSGFSVLTGGGSARGESSRGRSSQSGSPRQGGSTRGARSSSTSSRGSAGYGRTGISGGYDRVNLNGDPSDRLRSRDSGPRVNRYDGSGRRDNHGGRGGYSNSTRRGRYDR</sequence>
<gene>
    <name evidence="19" type="ORF">DXC81_04025</name>
</gene>
<comment type="function">
    <text evidence="16">Peptidoglycan polymerase that is essential for cell division.</text>
</comment>
<organism evidence="19 20">
    <name type="scientific">Collinsella tanakaei</name>
    <dbReference type="NCBI Taxonomy" id="626935"/>
    <lineage>
        <taxon>Bacteria</taxon>
        <taxon>Bacillati</taxon>
        <taxon>Actinomycetota</taxon>
        <taxon>Coriobacteriia</taxon>
        <taxon>Coriobacteriales</taxon>
        <taxon>Coriobacteriaceae</taxon>
        <taxon>Collinsella</taxon>
    </lineage>
</organism>
<dbReference type="EC" id="2.4.99.28" evidence="14"/>
<comment type="similarity">
    <text evidence="11">Belongs to the SEDS family. FtsW subfamily.</text>
</comment>
<feature type="transmembrane region" description="Helical" evidence="18">
    <location>
        <begin position="129"/>
        <end position="151"/>
    </location>
</feature>
<feature type="compositionally biased region" description="Gly residues" evidence="17">
    <location>
        <begin position="488"/>
        <end position="497"/>
    </location>
</feature>
<keyword evidence="7 18" id="KW-1133">Transmembrane helix</keyword>
<evidence type="ECO:0000256" key="1">
    <source>
        <dbReference type="ARBA" id="ARBA00004141"/>
    </source>
</evidence>
<comment type="caution">
    <text evidence="19">The sequence shown here is derived from an EMBL/GenBank/DDBJ whole genome shotgun (WGS) entry which is preliminary data.</text>
</comment>
<proteinExistence type="inferred from homology"/>
<dbReference type="InterPro" id="IPR001182">
    <property type="entry name" value="FtsW/RodA"/>
</dbReference>
<feature type="transmembrane region" description="Helical" evidence="18">
    <location>
        <begin position="238"/>
        <end position="256"/>
    </location>
</feature>
<protein>
    <recommendedName>
        <fullName evidence="12">Probable peptidoglycan glycosyltransferase FtsW</fullName>
        <ecNumber evidence="14">2.4.99.28</ecNumber>
    </recommendedName>
    <alternativeName>
        <fullName evidence="13">Cell division protein FtsW</fullName>
    </alternativeName>
    <alternativeName>
        <fullName evidence="10">Cell wall polymerase</fullName>
    </alternativeName>
    <alternativeName>
        <fullName evidence="9">Peptidoglycan polymerase</fullName>
    </alternativeName>
</protein>
<dbReference type="GO" id="GO:0051301">
    <property type="term" value="P:cell division"/>
    <property type="evidence" value="ECO:0007669"/>
    <property type="project" value="UniProtKB-KW"/>
</dbReference>
<feature type="transmembrane region" description="Helical" evidence="18">
    <location>
        <begin position="315"/>
        <end position="345"/>
    </location>
</feature>
<evidence type="ECO:0000256" key="9">
    <source>
        <dbReference type="ARBA" id="ARBA00032370"/>
    </source>
</evidence>
<feature type="transmembrane region" description="Helical" evidence="18">
    <location>
        <begin position="193"/>
        <end position="210"/>
    </location>
</feature>
<evidence type="ECO:0000313" key="19">
    <source>
        <dbReference type="EMBL" id="RGL10653.1"/>
    </source>
</evidence>
<keyword evidence="19" id="KW-0131">Cell cycle</keyword>
<comment type="subcellular location">
    <subcellularLocation>
        <location evidence="1">Membrane</location>
        <topology evidence="1">Multi-pass membrane protein</topology>
    </subcellularLocation>
</comment>
<dbReference type="PANTHER" id="PTHR30474">
    <property type="entry name" value="CELL CYCLE PROTEIN"/>
    <property type="match status" value="1"/>
</dbReference>
<evidence type="ECO:0000256" key="14">
    <source>
        <dbReference type="ARBA" id="ARBA00044770"/>
    </source>
</evidence>
<dbReference type="GO" id="GO:0032153">
    <property type="term" value="C:cell division site"/>
    <property type="evidence" value="ECO:0007669"/>
    <property type="project" value="TreeGrafter"/>
</dbReference>
<reference evidence="19 20" key="1">
    <citation type="submission" date="2018-08" db="EMBL/GenBank/DDBJ databases">
        <title>A genome reference for cultivated species of the human gut microbiota.</title>
        <authorList>
            <person name="Zou Y."/>
            <person name="Xue W."/>
            <person name="Luo G."/>
        </authorList>
    </citation>
    <scope>NUCLEOTIDE SEQUENCE [LARGE SCALE GENOMIC DNA]</scope>
    <source>
        <strain evidence="19 20">TF08-14</strain>
    </source>
</reference>
<feature type="transmembrane region" description="Helical" evidence="18">
    <location>
        <begin position="357"/>
        <end position="378"/>
    </location>
</feature>
<accession>A0A3E4QUX5</accession>
<dbReference type="GO" id="GO:0009252">
    <property type="term" value="P:peptidoglycan biosynthetic process"/>
    <property type="evidence" value="ECO:0007669"/>
    <property type="project" value="UniProtKB-KW"/>
</dbReference>
<evidence type="ECO:0000256" key="16">
    <source>
        <dbReference type="ARBA" id="ARBA00049966"/>
    </source>
</evidence>
<keyword evidence="8 18" id="KW-0472">Membrane</keyword>
<keyword evidence="2" id="KW-0328">Glycosyltransferase</keyword>
<evidence type="ECO:0000256" key="11">
    <source>
        <dbReference type="ARBA" id="ARBA00038053"/>
    </source>
</evidence>
<evidence type="ECO:0000256" key="3">
    <source>
        <dbReference type="ARBA" id="ARBA00022679"/>
    </source>
</evidence>
<evidence type="ECO:0000256" key="18">
    <source>
        <dbReference type="SAM" id="Phobius"/>
    </source>
</evidence>
<dbReference type="GO" id="GO:0005886">
    <property type="term" value="C:plasma membrane"/>
    <property type="evidence" value="ECO:0007669"/>
    <property type="project" value="TreeGrafter"/>
</dbReference>
<keyword evidence="6" id="KW-0573">Peptidoglycan synthesis</keyword>
<evidence type="ECO:0000256" key="8">
    <source>
        <dbReference type="ARBA" id="ARBA00023136"/>
    </source>
</evidence>
<dbReference type="Pfam" id="PF01098">
    <property type="entry name" value="FTSW_RODA_SPOVE"/>
    <property type="match status" value="1"/>
</dbReference>
<evidence type="ECO:0000256" key="7">
    <source>
        <dbReference type="ARBA" id="ARBA00022989"/>
    </source>
</evidence>
<evidence type="ECO:0000256" key="15">
    <source>
        <dbReference type="ARBA" id="ARBA00049902"/>
    </source>
</evidence>
<feature type="compositionally biased region" description="Low complexity" evidence="17">
    <location>
        <begin position="460"/>
        <end position="487"/>
    </location>
</feature>
<dbReference type="GO" id="GO:0008360">
    <property type="term" value="P:regulation of cell shape"/>
    <property type="evidence" value="ECO:0007669"/>
    <property type="project" value="UniProtKB-KW"/>
</dbReference>